<feature type="domain" description="Ig-like" evidence="2">
    <location>
        <begin position="209"/>
        <end position="295"/>
    </location>
</feature>
<evidence type="ECO:0000313" key="4">
    <source>
        <dbReference type="Proteomes" id="UP000465112"/>
    </source>
</evidence>
<dbReference type="PANTHER" id="PTHR46013:SF4">
    <property type="entry name" value="B-CELL RECEPTOR CD22-RELATED"/>
    <property type="match status" value="1"/>
</dbReference>
<evidence type="ECO:0000259" key="2">
    <source>
        <dbReference type="PROSITE" id="PS50835"/>
    </source>
</evidence>
<keyword evidence="4" id="KW-1185">Reference proteome</keyword>
<dbReference type="EMBL" id="VHII01000001">
    <property type="protein sequence ID" value="KAF1394637.1"/>
    <property type="molecule type" value="Genomic_DNA"/>
</dbReference>
<dbReference type="InterPro" id="IPR036179">
    <property type="entry name" value="Ig-like_dom_sf"/>
</dbReference>
<dbReference type="Pfam" id="PF13927">
    <property type="entry name" value="Ig_3"/>
    <property type="match status" value="1"/>
</dbReference>
<dbReference type="Pfam" id="PF13895">
    <property type="entry name" value="Ig_2"/>
    <property type="match status" value="2"/>
</dbReference>
<protein>
    <recommendedName>
        <fullName evidence="2">Ig-like domain-containing protein</fullName>
    </recommendedName>
</protein>
<organism evidence="3 4">
    <name type="scientific">Perca fluviatilis</name>
    <name type="common">European perch</name>
    <dbReference type="NCBI Taxonomy" id="8168"/>
    <lineage>
        <taxon>Eukaryota</taxon>
        <taxon>Metazoa</taxon>
        <taxon>Chordata</taxon>
        <taxon>Craniata</taxon>
        <taxon>Vertebrata</taxon>
        <taxon>Euteleostomi</taxon>
        <taxon>Actinopterygii</taxon>
        <taxon>Neopterygii</taxon>
        <taxon>Teleostei</taxon>
        <taxon>Neoteleostei</taxon>
        <taxon>Acanthomorphata</taxon>
        <taxon>Eupercaria</taxon>
        <taxon>Perciformes</taxon>
        <taxon>Percoidei</taxon>
        <taxon>Percidae</taxon>
        <taxon>Percinae</taxon>
        <taxon>Perca</taxon>
    </lineage>
</organism>
<dbReference type="SUPFAM" id="SSF48726">
    <property type="entry name" value="Immunoglobulin"/>
    <property type="match status" value="5"/>
</dbReference>
<dbReference type="InterPro" id="IPR003598">
    <property type="entry name" value="Ig_sub2"/>
</dbReference>
<dbReference type="Gene3D" id="2.60.40.10">
    <property type="entry name" value="Immunoglobulins"/>
    <property type="match status" value="5"/>
</dbReference>
<dbReference type="Pfam" id="PF07686">
    <property type="entry name" value="V-set"/>
    <property type="match status" value="1"/>
</dbReference>
<accession>A0A6A5EXM2</accession>
<dbReference type="InterPro" id="IPR003599">
    <property type="entry name" value="Ig_sub"/>
</dbReference>
<dbReference type="CDD" id="cd00096">
    <property type="entry name" value="Ig"/>
    <property type="match status" value="2"/>
</dbReference>
<evidence type="ECO:0000256" key="1">
    <source>
        <dbReference type="SAM" id="Phobius"/>
    </source>
</evidence>
<dbReference type="AlphaFoldDB" id="A0A6A5EXM2"/>
<keyword evidence="1" id="KW-0472">Membrane</keyword>
<dbReference type="Proteomes" id="UP000465112">
    <property type="component" value="Chromosome 1"/>
</dbReference>
<evidence type="ECO:0000313" key="3">
    <source>
        <dbReference type="EMBL" id="KAF1394637.1"/>
    </source>
</evidence>
<keyword evidence="1" id="KW-1133">Transmembrane helix</keyword>
<keyword evidence="1" id="KW-0812">Transmembrane</keyword>
<proteinExistence type="predicted"/>
<feature type="domain" description="Ig-like" evidence="2">
    <location>
        <begin position="300"/>
        <end position="387"/>
    </location>
</feature>
<gene>
    <name evidence="3" type="ORF">PFLUV_G00003140</name>
</gene>
<reference evidence="3 4" key="1">
    <citation type="submission" date="2019-06" db="EMBL/GenBank/DDBJ databases">
        <title>A chromosome-scale genome assembly of the European perch, Perca fluviatilis.</title>
        <authorList>
            <person name="Roques C."/>
            <person name="Zahm M."/>
            <person name="Cabau C."/>
            <person name="Klopp C."/>
            <person name="Bouchez O."/>
            <person name="Donnadieu C."/>
            <person name="Kuhl H."/>
            <person name="Gislard M."/>
            <person name="Guendouz S."/>
            <person name="Journot L."/>
            <person name="Haffray P."/>
            <person name="Bestin A."/>
            <person name="Morvezen R."/>
            <person name="Feron R."/>
            <person name="Wen M."/>
            <person name="Jouanno E."/>
            <person name="Herpin A."/>
            <person name="Schartl M."/>
            <person name="Postlethwait J."/>
            <person name="Schaerlinger B."/>
            <person name="Chardard D."/>
            <person name="Lecocq T."/>
            <person name="Poncet C."/>
            <person name="Jaffrelo L."/>
            <person name="Lampietro C."/>
            <person name="Guiguen Y."/>
        </authorList>
    </citation>
    <scope>NUCLEOTIDE SEQUENCE [LARGE SCALE GENOMIC DNA]</scope>
    <source>
        <tissue evidence="3">Blood</tissue>
    </source>
</reference>
<dbReference type="SMART" id="SM00408">
    <property type="entry name" value="IGc2"/>
    <property type="match status" value="3"/>
</dbReference>
<dbReference type="PROSITE" id="PS50835">
    <property type="entry name" value="IG_LIKE"/>
    <property type="match status" value="7"/>
</dbReference>
<dbReference type="InterPro" id="IPR013106">
    <property type="entry name" value="Ig_V-set"/>
</dbReference>
<feature type="domain" description="Ig-like" evidence="2">
    <location>
        <begin position="575"/>
        <end position="655"/>
    </location>
</feature>
<name>A0A6A5EXM2_PERFL</name>
<dbReference type="SMART" id="SM00409">
    <property type="entry name" value="IG"/>
    <property type="match status" value="5"/>
</dbReference>
<comment type="caution">
    <text evidence="3">The sequence shown here is derived from an EMBL/GenBank/DDBJ whole genome shotgun (WGS) entry which is preliminary data.</text>
</comment>
<feature type="transmembrane region" description="Helical" evidence="1">
    <location>
        <begin position="752"/>
        <end position="773"/>
    </location>
</feature>
<feature type="domain" description="Ig-like" evidence="2">
    <location>
        <begin position="492"/>
        <end position="564"/>
    </location>
</feature>
<feature type="domain" description="Ig-like" evidence="2">
    <location>
        <begin position="15"/>
        <end position="101"/>
    </location>
</feature>
<feature type="domain" description="Ig-like" evidence="2">
    <location>
        <begin position="665"/>
        <end position="743"/>
    </location>
</feature>
<sequence length="855" mass="96770">MFTTNQEGGKYTSSPGVTLSVTDPDLQVQVKPIVHQGYTKAELKCHSACRLPDHPSYIWYKSGQEIEAQTSSFTTSFELTDSYTCALKGREDFPSPSVCVHGQHCHRVLYAERSVCAFKGSSVDIYCMYSSVESITSKFWFSPERSHQWQSVSQPEDLSTDSQYTGRVQVIETWRGYSTLRISDLRERDSAEYHFKYITTSFEWRSSLPGTTLTVTDPDMQVQVRRSSWYTSWAELKCHSRCRLPHYSSYIWYKNGQKVQKKTLYSYSVYLDPADSYSCAVKGHEDFPSPSECVHGQLCNRVTYTERSICVSKGSSVNVSCMYNSYLDQVKSTLWFSPEHSSLWQNPSQPEDLSTDSQYTGRVHVETERGRSTLRISDLRERDSAEYHFKFITPRFEWRSILPGTTLTVTALRVKVNRNTVYPSYTYAELTCHSSCSPADRLSYVWFKNGARIMKEESSSYKDQFYLGDSISCALKGHDHYRSLAVYALKVPSVSVSPSGEIMEGTSVTLTCNSDANPATTYTWYMENQKLLNKEPQLVFSSIQSSDSGKYYCAAENELGKRTSEYIFINVKYAPKRASVSVSPSGEIVEGSSVTLTCSSDANPAANYTWYKENQTLLQRPEDIYNFPSISSEDRGNYYCKSENQHGELASKSVFIDVQYGPKLPSVSVSPSAEIVEGRSVNLTCSSDANPAANYTWYKENEDSPKASGQIFTITDFRAEHSGNYYCEAQNRRGRQNSTLHLIVVAGAWKSLAVGTTAAVVLAVILLSGFMLARKKRAFKQSPEPKERPGEQYLTTQRQLDNGQEDLHYASVQFSKNQPESLYIRPARLHRPKEEESVVYAAVTFKRSQTGRIQL</sequence>
<feature type="domain" description="Ig-like" evidence="2">
    <location>
        <begin position="403"/>
        <end position="485"/>
    </location>
</feature>
<dbReference type="PANTHER" id="PTHR46013">
    <property type="entry name" value="VASCULAR CELL ADHESION MOLECULE 1"/>
    <property type="match status" value="1"/>
</dbReference>
<dbReference type="InterPro" id="IPR007110">
    <property type="entry name" value="Ig-like_dom"/>
</dbReference>
<dbReference type="InterPro" id="IPR013783">
    <property type="entry name" value="Ig-like_fold"/>
</dbReference>